<dbReference type="PANTHER" id="PTHR43881">
    <property type="entry name" value="GAMMA-GLUTAMYLTRANSPEPTIDASE (AFU_ORTHOLOGUE AFUA_4G13580)"/>
    <property type="match status" value="1"/>
</dbReference>
<comment type="similarity">
    <text evidence="6">Belongs to the gamma-glutamyltransferase family.</text>
</comment>
<dbReference type="EC" id="3.4.19.13" evidence="6"/>
<protein>
    <recommendedName>
        <fullName evidence="6">Glutathione hydrolase proenzyme</fullName>
        <ecNumber evidence="6">2.3.2.2</ecNumber>
        <ecNumber evidence="6">3.4.19.13</ecNumber>
    </recommendedName>
    <component>
        <recommendedName>
            <fullName evidence="6">Glutathione hydrolase large chain</fullName>
        </recommendedName>
    </component>
    <component>
        <recommendedName>
            <fullName evidence="6">Glutathione hydrolase small chain</fullName>
        </recommendedName>
    </component>
</protein>
<dbReference type="NCBIfam" id="TIGR00066">
    <property type="entry name" value="g_glut_trans"/>
    <property type="match status" value="1"/>
</dbReference>
<dbReference type="GO" id="GO:0103068">
    <property type="term" value="F:leukotriene C4 gamma-glutamyl transferase activity"/>
    <property type="evidence" value="ECO:0007669"/>
    <property type="project" value="UniProtKB-EC"/>
</dbReference>
<evidence type="ECO:0000256" key="4">
    <source>
        <dbReference type="PIRSR" id="PIRSR600101-1"/>
    </source>
</evidence>
<evidence type="ECO:0000256" key="2">
    <source>
        <dbReference type="ARBA" id="ARBA00001089"/>
    </source>
</evidence>
<comment type="PTM">
    <text evidence="6">Cleaved by autocatalysis into a large and a small subunit.</text>
</comment>
<evidence type="ECO:0000256" key="6">
    <source>
        <dbReference type="RuleBase" id="RU368036"/>
    </source>
</evidence>
<dbReference type="EC" id="2.3.2.2" evidence="6"/>
<evidence type="ECO:0000313" key="8">
    <source>
        <dbReference type="Proteomes" id="UP000032233"/>
    </source>
</evidence>
<comment type="pathway">
    <text evidence="6">Sulfur metabolism; glutathione metabolism.</text>
</comment>
<evidence type="ECO:0000256" key="5">
    <source>
        <dbReference type="PIRSR" id="PIRSR600101-2"/>
    </source>
</evidence>
<keyword evidence="6 7" id="KW-0808">Transferase</keyword>
<dbReference type="GO" id="GO:0006751">
    <property type="term" value="P:glutathione catabolic process"/>
    <property type="evidence" value="ECO:0007669"/>
    <property type="project" value="UniProtKB-UniRule"/>
</dbReference>
<dbReference type="InterPro" id="IPR043138">
    <property type="entry name" value="GGT_lsub"/>
</dbReference>
<dbReference type="GO" id="GO:0036374">
    <property type="term" value="F:glutathione hydrolase activity"/>
    <property type="evidence" value="ECO:0007669"/>
    <property type="project" value="UniProtKB-UniRule"/>
</dbReference>
<dbReference type="PANTHER" id="PTHR43881:SF1">
    <property type="entry name" value="GAMMA-GLUTAMYLTRANSPEPTIDASE (AFU_ORTHOLOGUE AFUA_4G13580)"/>
    <property type="match status" value="1"/>
</dbReference>
<keyword evidence="6" id="KW-0317">Glutathione biosynthesis</keyword>
<dbReference type="Proteomes" id="UP000032233">
    <property type="component" value="Unassembled WGS sequence"/>
</dbReference>
<accession>A0A0D2GCU3</accession>
<dbReference type="AlphaFoldDB" id="A0A0D2GCU3"/>
<feature type="active site" description="Nucleophile" evidence="4">
    <location>
        <position position="352"/>
    </location>
</feature>
<dbReference type="InterPro" id="IPR000101">
    <property type="entry name" value="GGT_peptidase"/>
</dbReference>
<dbReference type="RefSeq" id="WP_044350158.1">
    <property type="nucleotide sequence ID" value="NZ_AZAC01000023.1"/>
</dbReference>
<keyword evidence="6" id="KW-0865">Zymogen</keyword>
<dbReference type="PRINTS" id="PR01210">
    <property type="entry name" value="GGTRANSPTASE"/>
</dbReference>
<organism evidence="7 8">
    <name type="scientific">Dethiosulfatarculus sandiegensis</name>
    <dbReference type="NCBI Taxonomy" id="1429043"/>
    <lineage>
        <taxon>Bacteria</taxon>
        <taxon>Pseudomonadati</taxon>
        <taxon>Thermodesulfobacteriota</taxon>
        <taxon>Desulfarculia</taxon>
        <taxon>Desulfarculales</taxon>
        <taxon>Desulfarculaceae</taxon>
        <taxon>Dethiosulfatarculus</taxon>
    </lineage>
</organism>
<dbReference type="InterPro" id="IPR043137">
    <property type="entry name" value="GGT_ssub_C"/>
</dbReference>
<evidence type="ECO:0000256" key="3">
    <source>
        <dbReference type="ARBA" id="ARBA00047417"/>
    </source>
</evidence>
<name>A0A0D2GCU3_9BACT</name>
<dbReference type="EMBL" id="AZAC01000023">
    <property type="protein sequence ID" value="KIX12787.1"/>
    <property type="molecule type" value="Genomic_DNA"/>
</dbReference>
<gene>
    <name evidence="7" type="ORF">X474_17280</name>
</gene>
<dbReference type="InterPro" id="IPR052896">
    <property type="entry name" value="GGT-like_enzyme"/>
</dbReference>
<evidence type="ECO:0000256" key="1">
    <source>
        <dbReference type="ARBA" id="ARBA00001049"/>
    </source>
</evidence>
<keyword evidence="6" id="KW-0378">Hydrolase</keyword>
<comment type="caution">
    <text evidence="7">The sequence shown here is derived from an EMBL/GenBank/DDBJ whole genome shotgun (WGS) entry which is preliminary data.</text>
</comment>
<dbReference type="STRING" id="1429043.X474_17280"/>
<dbReference type="PATRIC" id="fig|1429043.3.peg.3656"/>
<feature type="binding site" evidence="5">
    <location>
        <position position="435"/>
    </location>
    <ligand>
        <name>L-glutamate</name>
        <dbReference type="ChEBI" id="CHEBI:29985"/>
    </ligand>
</feature>
<dbReference type="InParanoid" id="A0A0D2GCU3"/>
<proteinExistence type="inferred from homology"/>
<sequence>MSKHFETHRPLLMGDRFMITADHPLAVQAAASVLEAGGNAMDAAICANLVLTVVRPHMSGMGGDLFALVYKSDTGAFEALNASGRAPARATLEFFKEKGYDKMPEYGILTSTVPGAVMGWHSALERHGTMGLDKLLARAIDYAEKGFGVYTDLRKAMIDRRSKLEESQAAMDTFIPQGKVPEVGSILYQPTLAKSYRLLADMGPDAFYNGPLGRALVEYSDQLGGLFSEEDLAAHRVNWVDPLKTGYRGYEICTQPPNSQGLALLLQANMLDTFDISGLKPDSAELIHLMVEAKKLAFADRNAYVCDPEFNEIPLDKLLDKELARDQAGKINPDQAAPQPELRRFTTGGDDTVYLAVVDEDGNAVSLIQSIYEAFGSCVMVPDSAMVLHNRGRGFSLDPDHPNCLAPGKRPYHTLHPAMILKDGKPAYVLGSPGADGQTQTVIQMTTAMLDFGADPQQAMEAPRWRAEPDGTLLMEGRFPAETVKALEQKGHKVKVLDDWDEVMGSSQAIRINENGLKMGGADPRRQAYGICR</sequence>
<comment type="catalytic activity">
    <reaction evidence="2 6">
        <text>glutathione + H2O = L-cysteinylglycine + L-glutamate</text>
        <dbReference type="Rhea" id="RHEA:28807"/>
        <dbReference type="ChEBI" id="CHEBI:15377"/>
        <dbReference type="ChEBI" id="CHEBI:29985"/>
        <dbReference type="ChEBI" id="CHEBI:57925"/>
        <dbReference type="ChEBI" id="CHEBI:61694"/>
        <dbReference type="EC" id="3.4.19.13"/>
    </reaction>
</comment>
<comment type="catalytic activity">
    <reaction evidence="1 6">
        <text>an S-substituted glutathione + H2O = an S-substituted L-cysteinylglycine + L-glutamate</text>
        <dbReference type="Rhea" id="RHEA:59468"/>
        <dbReference type="ChEBI" id="CHEBI:15377"/>
        <dbReference type="ChEBI" id="CHEBI:29985"/>
        <dbReference type="ChEBI" id="CHEBI:90779"/>
        <dbReference type="ChEBI" id="CHEBI:143103"/>
        <dbReference type="EC" id="3.4.19.13"/>
    </reaction>
</comment>
<dbReference type="Pfam" id="PF01019">
    <property type="entry name" value="G_glu_transpept"/>
    <property type="match status" value="1"/>
</dbReference>
<keyword evidence="8" id="KW-1185">Reference proteome</keyword>
<comment type="subunit">
    <text evidence="6">This enzyme consists of two polypeptide chains, which are synthesized in precursor form from a single polypeptide.</text>
</comment>
<dbReference type="Gene3D" id="1.10.246.130">
    <property type="match status" value="1"/>
</dbReference>
<dbReference type="UniPathway" id="UPA00204"/>
<dbReference type="SUPFAM" id="SSF56235">
    <property type="entry name" value="N-terminal nucleophile aminohydrolases (Ntn hydrolases)"/>
    <property type="match status" value="1"/>
</dbReference>
<dbReference type="Gene3D" id="3.60.20.40">
    <property type="match status" value="1"/>
</dbReference>
<comment type="catalytic activity">
    <reaction evidence="3 6">
        <text>an N-terminal (5-L-glutamyl)-[peptide] + an alpha-amino acid = 5-L-glutamyl amino acid + an N-terminal L-alpha-aminoacyl-[peptide]</text>
        <dbReference type="Rhea" id="RHEA:23904"/>
        <dbReference type="Rhea" id="RHEA-COMP:9780"/>
        <dbReference type="Rhea" id="RHEA-COMP:9795"/>
        <dbReference type="ChEBI" id="CHEBI:77644"/>
        <dbReference type="ChEBI" id="CHEBI:78597"/>
        <dbReference type="ChEBI" id="CHEBI:78599"/>
        <dbReference type="ChEBI" id="CHEBI:78608"/>
        <dbReference type="EC" id="2.3.2.2"/>
    </reaction>
</comment>
<keyword evidence="6" id="KW-0012">Acyltransferase</keyword>
<dbReference type="GO" id="GO:0006750">
    <property type="term" value="P:glutathione biosynthetic process"/>
    <property type="evidence" value="ECO:0007669"/>
    <property type="project" value="UniProtKB-KW"/>
</dbReference>
<reference evidence="7 8" key="1">
    <citation type="submission" date="2013-11" db="EMBL/GenBank/DDBJ databases">
        <title>Metagenomic analysis of a methanogenic consortium involved in long chain n-alkane degradation.</title>
        <authorList>
            <person name="Davidova I.A."/>
            <person name="Callaghan A.V."/>
            <person name="Wawrik B."/>
            <person name="Pruitt S."/>
            <person name="Marks C."/>
            <person name="Duncan K.E."/>
            <person name="Suflita J.M."/>
        </authorList>
    </citation>
    <scope>NUCLEOTIDE SEQUENCE [LARGE SCALE GENOMIC DNA]</scope>
    <source>
        <strain evidence="7 8">SPR</strain>
    </source>
</reference>
<evidence type="ECO:0000313" key="7">
    <source>
        <dbReference type="EMBL" id="KIX12787.1"/>
    </source>
</evidence>
<dbReference type="InterPro" id="IPR029055">
    <property type="entry name" value="Ntn_hydrolases_N"/>
</dbReference>